<evidence type="ECO:0000313" key="1">
    <source>
        <dbReference type="EMBL" id="MCW1916976.1"/>
    </source>
</evidence>
<accession>A0ABT3GAW0</accession>
<evidence type="ECO:0000313" key="2">
    <source>
        <dbReference type="Proteomes" id="UP001165653"/>
    </source>
</evidence>
<reference evidence="1" key="1">
    <citation type="submission" date="2022-10" db="EMBL/GenBank/DDBJ databases">
        <title>Luteolibacter sp. GHJ8, whole genome shotgun sequencing project.</title>
        <authorList>
            <person name="Zhao G."/>
            <person name="Shen L."/>
        </authorList>
    </citation>
    <scope>NUCLEOTIDE SEQUENCE</scope>
    <source>
        <strain evidence="1">GHJ8</strain>
    </source>
</reference>
<organism evidence="1 2">
    <name type="scientific">Luteolibacter rhizosphaerae</name>
    <dbReference type="NCBI Taxonomy" id="2989719"/>
    <lineage>
        <taxon>Bacteria</taxon>
        <taxon>Pseudomonadati</taxon>
        <taxon>Verrucomicrobiota</taxon>
        <taxon>Verrucomicrobiia</taxon>
        <taxon>Verrucomicrobiales</taxon>
        <taxon>Verrucomicrobiaceae</taxon>
        <taxon>Luteolibacter</taxon>
    </lineage>
</organism>
<name>A0ABT3GAW0_9BACT</name>
<comment type="caution">
    <text evidence="1">The sequence shown here is derived from an EMBL/GenBank/DDBJ whole genome shotgun (WGS) entry which is preliminary data.</text>
</comment>
<dbReference type="RefSeq" id="WP_264516596.1">
    <property type="nucleotide sequence ID" value="NZ_JAPDDR010000023.1"/>
</dbReference>
<keyword evidence="2" id="KW-1185">Reference proteome</keyword>
<dbReference type="Proteomes" id="UP001165653">
    <property type="component" value="Unassembled WGS sequence"/>
</dbReference>
<gene>
    <name evidence="1" type="ORF">OJ996_25530</name>
</gene>
<protein>
    <submittedName>
        <fullName evidence="1">Uncharacterized protein</fullName>
    </submittedName>
</protein>
<sequence length="150" mass="16920">MTDYYELRIEVPGHIGMRSVVDRGARPPIVSSLHFVFDGWGGDEILTSFPVFLVTESLAATFSERGFTGAEMGSVEVEKSRQISVLQPLCELPKFLWLKVTGDHKDADFFITRNQHLGVSPRALAAILETNPQTLRYRLYDEGTSSREWN</sequence>
<dbReference type="EMBL" id="JAPDDR010000023">
    <property type="protein sequence ID" value="MCW1916976.1"/>
    <property type="molecule type" value="Genomic_DNA"/>
</dbReference>
<proteinExistence type="predicted"/>